<protein>
    <recommendedName>
        <fullName evidence="5">Nucleotidase</fullName>
    </recommendedName>
</protein>
<dbReference type="GO" id="GO:0009264">
    <property type="term" value="P:deoxyribonucleotide catabolic process"/>
    <property type="evidence" value="ECO:0007669"/>
    <property type="project" value="InterPro"/>
</dbReference>
<dbReference type="EMBL" id="PFQK01000030">
    <property type="protein sequence ID" value="PJC82064.1"/>
    <property type="molecule type" value="Genomic_DNA"/>
</dbReference>
<comment type="caution">
    <text evidence="3">The sequence shown here is derived from an EMBL/GenBank/DDBJ whole genome shotgun (WGS) entry which is preliminary data.</text>
</comment>
<dbReference type="InterPro" id="IPR010708">
    <property type="entry name" value="5'(3')-deoxyribonucleotidase"/>
</dbReference>
<accession>A0A2M8GND5</accession>
<dbReference type="Pfam" id="PF06941">
    <property type="entry name" value="NT5C"/>
    <property type="match status" value="1"/>
</dbReference>
<dbReference type="PANTHER" id="PTHR35134:SF2">
    <property type="entry name" value="NUCLEOTIDASE YQFW-RELATED"/>
    <property type="match status" value="1"/>
</dbReference>
<organism evidence="3 4">
    <name type="scientific">Candidatus Roizmanbacteria bacterium CG_4_8_14_3_um_filter_36_10</name>
    <dbReference type="NCBI Taxonomy" id="1974834"/>
    <lineage>
        <taxon>Bacteria</taxon>
        <taxon>Candidatus Roizmaniibacteriota</taxon>
    </lineage>
</organism>
<evidence type="ECO:0000256" key="2">
    <source>
        <dbReference type="PIRSR" id="PIRSR610708-1"/>
    </source>
</evidence>
<feature type="active site" description="Nucleophile" evidence="2">
    <location>
        <position position="6"/>
    </location>
</feature>
<reference evidence="4" key="1">
    <citation type="submission" date="2017-09" db="EMBL/GenBank/DDBJ databases">
        <title>Depth-based differentiation of microbial function through sediment-hosted aquifers and enrichment of novel symbionts in the deep terrestrial subsurface.</title>
        <authorList>
            <person name="Probst A.J."/>
            <person name="Ladd B."/>
            <person name="Jarett J.K."/>
            <person name="Geller-Mcgrath D.E."/>
            <person name="Sieber C.M.K."/>
            <person name="Emerson J.B."/>
            <person name="Anantharaman K."/>
            <person name="Thomas B.C."/>
            <person name="Malmstrom R."/>
            <person name="Stieglmeier M."/>
            <person name="Klingl A."/>
            <person name="Woyke T."/>
            <person name="Ryan C.M."/>
            <person name="Banfield J.F."/>
        </authorList>
    </citation>
    <scope>NUCLEOTIDE SEQUENCE [LARGE SCALE GENOMIC DNA]</scope>
</reference>
<evidence type="ECO:0000313" key="3">
    <source>
        <dbReference type="EMBL" id="PJC82064.1"/>
    </source>
</evidence>
<evidence type="ECO:0000313" key="4">
    <source>
        <dbReference type="Proteomes" id="UP000229370"/>
    </source>
</evidence>
<dbReference type="InterPro" id="IPR052419">
    <property type="entry name" value="5_3-deoxyribonucleotidase-like"/>
</dbReference>
<name>A0A2M8GND5_9BACT</name>
<dbReference type="GO" id="GO:0008253">
    <property type="term" value="F:5'-nucleotidase activity"/>
    <property type="evidence" value="ECO:0007669"/>
    <property type="project" value="InterPro"/>
</dbReference>
<gene>
    <name evidence="3" type="ORF">CO007_01425</name>
</gene>
<comment type="similarity">
    <text evidence="1">Belongs to the 5'(3')-deoxyribonucleotidase family.</text>
</comment>
<evidence type="ECO:0000256" key="1">
    <source>
        <dbReference type="ARBA" id="ARBA00009589"/>
    </source>
</evidence>
<dbReference type="Gene3D" id="3.40.50.1000">
    <property type="entry name" value="HAD superfamily/HAD-like"/>
    <property type="match status" value="1"/>
</dbReference>
<dbReference type="PANTHER" id="PTHR35134">
    <property type="entry name" value="NUCLEOTIDASE YQFW-RELATED"/>
    <property type="match status" value="1"/>
</dbReference>
<evidence type="ECO:0008006" key="5">
    <source>
        <dbReference type="Google" id="ProtNLM"/>
    </source>
</evidence>
<dbReference type="SUPFAM" id="SSF56784">
    <property type="entry name" value="HAD-like"/>
    <property type="match status" value="1"/>
</dbReference>
<dbReference type="InterPro" id="IPR023214">
    <property type="entry name" value="HAD_sf"/>
</dbReference>
<dbReference type="AlphaFoldDB" id="A0A2M8GND5"/>
<proteinExistence type="inferred from homology"/>
<feature type="active site" description="Proton donor" evidence="2">
    <location>
        <position position="8"/>
    </location>
</feature>
<sequence length="198" mass="22968">MIIGTDLDDILVSSTSALINFYNNQYGTAYKLSDHRQYGFSKLWHCSLKEEVAIVLKFFRSPAFHELRPIPEAIDAINQLSVKHQLYVISSRPNALKNMTEQWVNKYFPGKFEKVIITNQFSKLGEKKVKKSVIAQQLQIRIVIEDNLEYAFDYLDSDIKVYLFDEPWNQSKKLPKNIVRVSGWQEVVKDFKASGELS</sequence>
<dbReference type="InterPro" id="IPR036412">
    <property type="entry name" value="HAD-like_sf"/>
</dbReference>
<dbReference type="Proteomes" id="UP000229370">
    <property type="component" value="Unassembled WGS sequence"/>
</dbReference>